<accession>A0A7G7CRN2</accession>
<evidence type="ECO:0000313" key="3">
    <source>
        <dbReference type="Proteomes" id="UP000515743"/>
    </source>
</evidence>
<dbReference type="KEGG" id="cik:H0194_04515"/>
<dbReference type="EMBL" id="CP059404">
    <property type="protein sequence ID" value="QNE90248.1"/>
    <property type="molecule type" value="Genomic_DNA"/>
</dbReference>
<reference evidence="2 3" key="1">
    <citation type="submission" date="2020-07" db="EMBL/GenBank/DDBJ databases">
        <title>Complete genome and description of Corynebacterium incognita strain Marseille-Q3630 sp. nov.</title>
        <authorList>
            <person name="Boxberger M."/>
        </authorList>
    </citation>
    <scope>NUCLEOTIDE SEQUENCE [LARGE SCALE GENOMIC DNA]</scope>
    <source>
        <strain evidence="2 3">Marseille-Q3630</strain>
    </source>
</reference>
<protein>
    <submittedName>
        <fullName evidence="2">Uncharacterized protein</fullName>
    </submittedName>
</protein>
<evidence type="ECO:0000313" key="2">
    <source>
        <dbReference type="EMBL" id="QNE90248.1"/>
    </source>
</evidence>
<keyword evidence="1" id="KW-0812">Transmembrane</keyword>
<sequence length="147" mass="16067">MSWTRFKICIAHALPRLKSLVWGIFALVTAWAYCEKVPPQLRPASEIIPLVGLWHVWAIAGVLLTLGALVPLQAGERSRRVARVMRVIGISIVCGLMVLWAGSFFQADQRGWVSGKNYLMFSILALLGSFTIGKDTAAGISEQVSDG</sequence>
<dbReference type="AlphaFoldDB" id="A0A7G7CRN2"/>
<gene>
    <name evidence="2" type="ORF">H0194_04515</name>
</gene>
<feature type="transmembrane region" description="Helical" evidence="1">
    <location>
        <begin position="117"/>
        <end position="133"/>
    </location>
</feature>
<feature type="transmembrane region" description="Helical" evidence="1">
    <location>
        <begin position="84"/>
        <end position="105"/>
    </location>
</feature>
<organism evidence="2 3">
    <name type="scientific">Corynebacterium incognita</name>
    <dbReference type="NCBI Taxonomy" id="2754725"/>
    <lineage>
        <taxon>Bacteria</taxon>
        <taxon>Bacillati</taxon>
        <taxon>Actinomycetota</taxon>
        <taxon>Actinomycetes</taxon>
        <taxon>Mycobacteriales</taxon>
        <taxon>Corynebacteriaceae</taxon>
        <taxon>Corynebacterium</taxon>
    </lineage>
</organism>
<dbReference type="RefSeq" id="WP_185176621.1">
    <property type="nucleotide sequence ID" value="NZ_CP059404.1"/>
</dbReference>
<feature type="transmembrane region" description="Helical" evidence="1">
    <location>
        <begin position="50"/>
        <end position="72"/>
    </location>
</feature>
<keyword evidence="3" id="KW-1185">Reference proteome</keyword>
<proteinExistence type="predicted"/>
<keyword evidence="1" id="KW-0472">Membrane</keyword>
<keyword evidence="1" id="KW-1133">Transmembrane helix</keyword>
<evidence type="ECO:0000256" key="1">
    <source>
        <dbReference type="SAM" id="Phobius"/>
    </source>
</evidence>
<dbReference type="Proteomes" id="UP000515743">
    <property type="component" value="Chromosome"/>
</dbReference>
<name>A0A7G7CRN2_9CORY</name>